<dbReference type="InParanoid" id="A0A6L2PJZ6"/>
<organism evidence="1 2">
    <name type="scientific">Coptotermes formosanus</name>
    <name type="common">Formosan subterranean termite</name>
    <dbReference type="NCBI Taxonomy" id="36987"/>
    <lineage>
        <taxon>Eukaryota</taxon>
        <taxon>Metazoa</taxon>
        <taxon>Ecdysozoa</taxon>
        <taxon>Arthropoda</taxon>
        <taxon>Hexapoda</taxon>
        <taxon>Insecta</taxon>
        <taxon>Pterygota</taxon>
        <taxon>Neoptera</taxon>
        <taxon>Polyneoptera</taxon>
        <taxon>Dictyoptera</taxon>
        <taxon>Blattodea</taxon>
        <taxon>Blattoidea</taxon>
        <taxon>Termitoidae</taxon>
        <taxon>Rhinotermitidae</taxon>
        <taxon>Coptotermes</taxon>
    </lineage>
</organism>
<reference evidence="2" key="1">
    <citation type="submission" date="2020-01" db="EMBL/GenBank/DDBJ databases">
        <title>Draft genome sequence of the Termite Coptotermes fromosanus.</title>
        <authorList>
            <person name="Itakura S."/>
            <person name="Yosikawa Y."/>
            <person name="Umezawa K."/>
        </authorList>
    </citation>
    <scope>NUCLEOTIDE SEQUENCE [LARGE SCALE GENOMIC DNA]</scope>
</reference>
<sequence length="72" mass="7828">MTENQSAFLSIGVRGCIMFLQEMFPGITVSCSSMQRIPSCGHSFTNNCGRSHRSAPTITFHESSAVLPGNYV</sequence>
<evidence type="ECO:0000313" key="1">
    <source>
        <dbReference type="EMBL" id="GFG32901.1"/>
    </source>
</evidence>
<protein>
    <submittedName>
        <fullName evidence="1">Uncharacterized protein</fullName>
    </submittedName>
</protein>
<accession>A0A6L2PJZ6</accession>
<gene>
    <name evidence="1" type="ORF">Cfor_06372</name>
</gene>
<comment type="caution">
    <text evidence="1">The sequence shown here is derived from an EMBL/GenBank/DDBJ whole genome shotgun (WGS) entry which is preliminary data.</text>
</comment>
<evidence type="ECO:0000313" key="2">
    <source>
        <dbReference type="Proteomes" id="UP000502823"/>
    </source>
</evidence>
<keyword evidence="2" id="KW-1185">Reference proteome</keyword>
<proteinExistence type="predicted"/>
<dbReference type="AlphaFoldDB" id="A0A6L2PJZ6"/>
<dbReference type="Proteomes" id="UP000502823">
    <property type="component" value="Unassembled WGS sequence"/>
</dbReference>
<name>A0A6L2PJZ6_COPFO</name>
<dbReference type="EMBL" id="BLKM01000389">
    <property type="protein sequence ID" value="GFG32901.1"/>
    <property type="molecule type" value="Genomic_DNA"/>
</dbReference>